<keyword evidence="2" id="KW-0449">Lipoprotein</keyword>
<feature type="domain" description="HD-GYP" evidence="6">
    <location>
        <begin position="508"/>
        <end position="695"/>
    </location>
</feature>
<dbReference type="InterPro" id="IPR037522">
    <property type="entry name" value="HD_GYP_dom"/>
</dbReference>
<evidence type="ECO:0000256" key="3">
    <source>
        <dbReference type="SAM" id="Coils"/>
    </source>
</evidence>
<evidence type="ECO:0000313" key="8">
    <source>
        <dbReference type="Proteomes" id="UP000243739"/>
    </source>
</evidence>
<dbReference type="EMBL" id="MIJF01000010">
    <property type="protein sequence ID" value="OEF99980.1"/>
    <property type="molecule type" value="Genomic_DNA"/>
</dbReference>
<dbReference type="RefSeq" id="WP_069656121.1">
    <property type="nucleotide sequence ID" value="NZ_MIJF01000010.1"/>
</dbReference>
<dbReference type="InterPro" id="IPR006675">
    <property type="entry name" value="HDIG_dom"/>
</dbReference>
<gene>
    <name evidence="7" type="ORF">BHF71_06810</name>
</gene>
<evidence type="ECO:0000259" key="6">
    <source>
        <dbReference type="PROSITE" id="PS51832"/>
    </source>
</evidence>
<dbReference type="NCBIfam" id="TIGR00277">
    <property type="entry name" value="HDIG"/>
    <property type="match status" value="1"/>
</dbReference>
<dbReference type="PROSITE" id="PS51831">
    <property type="entry name" value="HD"/>
    <property type="match status" value="1"/>
</dbReference>
<dbReference type="CDD" id="cd00077">
    <property type="entry name" value="HDc"/>
    <property type="match status" value="1"/>
</dbReference>
<dbReference type="SMART" id="SM00471">
    <property type="entry name" value="HDc"/>
    <property type="match status" value="1"/>
</dbReference>
<dbReference type="SMART" id="SM00062">
    <property type="entry name" value="PBPb"/>
    <property type="match status" value="1"/>
</dbReference>
<keyword evidence="4" id="KW-0812">Transmembrane</keyword>
<keyword evidence="4" id="KW-0472">Membrane</keyword>
<keyword evidence="1" id="KW-0564">Palmitate</keyword>
<organism evidence="7 8">
    <name type="scientific">Vulcanibacillus modesticaldus</name>
    <dbReference type="NCBI Taxonomy" id="337097"/>
    <lineage>
        <taxon>Bacteria</taxon>
        <taxon>Bacillati</taxon>
        <taxon>Bacillota</taxon>
        <taxon>Bacilli</taxon>
        <taxon>Bacillales</taxon>
        <taxon>Bacillaceae</taxon>
        <taxon>Vulcanibacillus</taxon>
    </lineage>
</organism>
<evidence type="ECO:0000256" key="1">
    <source>
        <dbReference type="ARBA" id="ARBA00023139"/>
    </source>
</evidence>
<evidence type="ECO:0000256" key="2">
    <source>
        <dbReference type="ARBA" id="ARBA00023288"/>
    </source>
</evidence>
<protein>
    <submittedName>
        <fullName evidence="7">Uncharacterized protein</fullName>
    </submittedName>
</protein>
<dbReference type="Pfam" id="PF13487">
    <property type="entry name" value="HD_5"/>
    <property type="match status" value="1"/>
</dbReference>
<keyword evidence="4" id="KW-1133">Transmembrane helix</keyword>
<dbReference type="SUPFAM" id="SSF109604">
    <property type="entry name" value="HD-domain/PDEase-like"/>
    <property type="match status" value="1"/>
</dbReference>
<feature type="domain" description="HD" evidence="5">
    <location>
        <begin position="530"/>
        <end position="652"/>
    </location>
</feature>
<comment type="caution">
    <text evidence="7">The sequence shown here is derived from an EMBL/GenBank/DDBJ whole genome shotgun (WGS) entry which is preliminary data.</text>
</comment>
<feature type="coiled-coil region" evidence="3">
    <location>
        <begin position="298"/>
        <end position="349"/>
    </location>
</feature>
<dbReference type="InterPro" id="IPR003607">
    <property type="entry name" value="HD/PDEase_dom"/>
</dbReference>
<dbReference type="AlphaFoldDB" id="A0A1D2YW65"/>
<dbReference type="Gene3D" id="1.10.3210.10">
    <property type="entry name" value="Hypothetical protein af1432"/>
    <property type="match status" value="1"/>
</dbReference>
<reference evidence="7 8" key="1">
    <citation type="submission" date="2016-09" db="EMBL/GenBank/DDBJ databases">
        <title>Draft genome sequence for the type strain of Vulcanibacillus modesticaldus BR, a strictly anaerobic, moderately thermophilic, and nitrate-reducing bacterium from deep sea-hydrothermal vents of the Mid-Atlantic Ridge.</title>
        <authorList>
            <person name="Abin C.A."/>
            <person name="Hollibaugh J.T."/>
        </authorList>
    </citation>
    <scope>NUCLEOTIDE SEQUENCE [LARGE SCALE GENOMIC DNA]</scope>
    <source>
        <strain evidence="7 8">BR</strain>
    </source>
</reference>
<dbReference type="Gene3D" id="3.40.190.10">
    <property type="entry name" value="Periplasmic binding protein-like II"/>
    <property type="match status" value="2"/>
</dbReference>
<dbReference type="STRING" id="337097.BHF71_06810"/>
<dbReference type="InterPro" id="IPR006674">
    <property type="entry name" value="HD_domain"/>
</dbReference>
<dbReference type="Proteomes" id="UP000243739">
    <property type="component" value="Unassembled WGS sequence"/>
</dbReference>
<feature type="transmembrane region" description="Helical" evidence="4">
    <location>
        <begin position="275"/>
        <end position="296"/>
    </location>
</feature>
<dbReference type="SUPFAM" id="SSF53850">
    <property type="entry name" value="Periplasmic binding protein-like II"/>
    <property type="match status" value="1"/>
</dbReference>
<sequence>MKKMKHETLQISYNRQFIFYVIAILTVFLYLLMTPPVLANESIKIGIYDNKPLLFKENDEIQGFLVDILDYIASEEKWEIEYVYDTWENNLNKLKNNDIDMLIGIAYSQERDKLFDFNNETFITNWAQIYSQKNLDIQSILDLEGKQVAVLKGDIFYTGDGGIKGLLSKFNIDVDYVEVNSYEEVFQSIRDKNVDLGLVNRIYGTLYENNYNVKKTPIVFKPVEVRAAVSSGQGKELLDKIDENLKALKKDKTSFYYQKLDFWLSKSLGFNHQAFLWYILKIFGVLLLISFIVILITRHQVITKKNELKLSYQQLEKKNEELININEELEATYQQVDALNNNLEKTIELTGSLSKTSFDNEKIFLSNLLHTALKLIPEADYGSVYTYQDNNIKFIDAIGHDLEILKKLSIKLEAFYHDDKVSIKHNILQHTASKMDINTVDKFMKACMPVKETLTFDLYIDNDKIAGISLDIAKESNKNFSDDAKKVMNSFKNLASAFFTVKRYREAQEEFQRDIIVSIIQLLEIHDKYTKDHSQNVALLAREIAKEMELSREEIEKAYWAGMLHDIGKILIPESILNKEGPLTKDEYQQIKNHPYWGYMTLSKSKLLTDISEYVLQHHEHWDGSGYPKNLKGDEIHLISQILAVADTWDAMRSDRSYRKALTKEIAIKEIVDKKGEQFSPKVVDVFLRVIDNQV</sequence>
<evidence type="ECO:0000256" key="4">
    <source>
        <dbReference type="SAM" id="Phobius"/>
    </source>
</evidence>
<keyword evidence="8" id="KW-1185">Reference proteome</keyword>
<dbReference type="PROSITE" id="PS51832">
    <property type="entry name" value="HD_GYP"/>
    <property type="match status" value="1"/>
</dbReference>
<keyword evidence="3" id="KW-0175">Coiled coil</keyword>
<dbReference type="Pfam" id="PF00497">
    <property type="entry name" value="SBP_bac_3"/>
    <property type="match status" value="1"/>
</dbReference>
<dbReference type="PANTHER" id="PTHR43155">
    <property type="entry name" value="CYCLIC DI-GMP PHOSPHODIESTERASE PA4108-RELATED"/>
    <property type="match status" value="1"/>
</dbReference>
<name>A0A1D2YW65_9BACI</name>
<dbReference type="InterPro" id="IPR001638">
    <property type="entry name" value="Solute-binding_3/MltF_N"/>
</dbReference>
<proteinExistence type="predicted"/>
<evidence type="ECO:0000313" key="7">
    <source>
        <dbReference type="EMBL" id="OEF99980.1"/>
    </source>
</evidence>
<accession>A0A1D2YW65</accession>
<evidence type="ECO:0000259" key="5">
    <source>
        <dbReference type="PROSITE" id="PS51831"/>
    </source>
</evidence>